<protein>
    <recommendedName>
        <fullName evidence="2">PH domain-containing protein</fullName>
    </recommendedName>
</protein>
<feature type="compositionally biased region" description="Basic and acidic residues" evidence="1">
    <location>
        <begin position="215"/>
        <end position="230"/>
    </location>
</feature>
<dbReference type="Gene3D" id="2.30.29.30">
    <property type="entry name" value="Pleckstrin-homology domain (PH domain)/Phosphotyrosine-binding domain (PTB)"/>
    <property type="match status" value="1"/>
</dbReference>
<dbReference type="InParanoid" id="A0A2R5GQ25"/>
<accession>A0A2R5GQ25</accession>
<dbReference type="AlphaFoldDB" id="A0A2R5GQ25"/>
<sequence length="321" mass="37361">MGRIVQGWFYKLRRTHEGNSLARHVTKAWSKRYFVIVRDRINWYKNADPNSGEKPSGFINFQEILRIRVLHAENRLDDQFNRDEYGTYSLEIVANSRRLTIRTPSRDEAMVWTYELRKKLKIWTERTGVETLREVALQRKTVDSRDKLMERIDKALANVSLKETTQNREKITLASYTDSAVSAVGSDAEDDTPIKPTKRRGKQRSKSRRSSTSSRSHETRQETKTDRQDSIKVTPSWPTKKNEMTTTLLDVPEVEHLDDFEYQPRHGRGRNSQQNPSTHRRAQDEGKLFEAASFRNKGAQNTIPTAVSCNDTNEDWLEESL</sequence>
<evidence type="ECO:0000256" key="1">
    <source>
        <dbReference type="SAM" id="MobiDB-lite"/>
    </source>
</evidence>
<evidence type="ECO:0000313" key="3">
    <source>
        <dbReference type="EMBL" id="GBG30451.1"/>
    </source>
</evidence>
<dbReference type="InterPro" id="IPR011993">
    <property type="entry name" value="PH-like_dom_sf"/>
</dbReference>
<proteinExistence type="predicted"/>
<dbReference type="InterPro" id="IPR001849">
    <property type="entry name" value="PH_domain"/>
</dbReference>
<organism evidence="3 4">
    <name type="scientific">Hondaea fermentalgiana</name>
    <dbReference type="NCBI Taxonomy" id="2315210"/>
    <lineage>
        <taxon>Eukaryota</taxon>
        <taxon>Sar</taxon>
        <taxon>Stramenopiles</taxon>
        <taxon>Bigyra</taxon>
        <taxon>Labyrinthulomycetes</taxon>
        <taxon>Thraustochytrida</taxon>
        <taxon>Thraustochytriidae</taxon>
        <taxon>Hondaea</taxon>
    </lineage>
</organism>
<dbReference type="Pfam" id="PF00169">
    <property type="entry name" value="PH"/>
    <property type="match status" value="1"/>
</dbReference>
<feature type="compositionally biased region" description="Basic residues" evidence="1">
    <location>
        <begin position="196"/>
        <end position="209"/>
    </location>
</feature>
<feature type="domain" description="PH" evidence="2">
    <location>
        <begin position="2"/>
        <end position="121"/>
    </location>
</feature>
<feature type="region of interest" description="Disordered" evidence="1">
    <location>
        <begin position="180"/>
        <end position="242"/>
    </location>
</feature>
<dbReference type="SMART" id="SM00233">
    <property type="entry name" value="PH"/>
    <property type="match status" value="1"/>
</dbReference>
<name>A0A2R5GQ25_9STRA</name>
<dbReference type="PROSITE" id="PS50003">
    <property type="entry name" value="PH_DOMAIN"/>
    <property type="match status" value="1"/>
</dbReference>
<dbReference type="EMBL" id="BEYU01000076">
    <property type="protein sequence ID" value="GBG30451.1"/>
    <property type="molecule type" value="Genomic_DNA"/>
</dbReference>
<keyword evidence="4" id="KW-1185">Reference proteome</keyword>
<dbReference type="OrthoDB" id="185175at2759"/>
<evidence type="ECO:0000259" key="2">
    <source>
        <dbReference type="PROSITE" id="PS50003"/>
    </source>
</evidence>
<dbReference type="Proteomes" id="UP000241890">
    <property type="component" value="Unassembled WGS sequence"/>
</dbReference>
<evidence type="ECO:0000313" key="4">
    <source>
        <dbReference type="Proteomes" id="UP000241890"/>
    </source>
</evidence>
<gene>
    <name evidence="3" type="ORF">FCC1311_066702</name>
</gene>
<dbReference type="SUPFAM" id="SSF50729">
    <property type="entry name" value="PH domain-like"/>
    <property type="match status" value="1"/>
</dbReference>
<feature type="compositionally biased region" description="Polar residues" evidence="1">
    <location>
        <begin position="231"/>
        <end position="242"/>
    </location>
</feature>
<reference evidence="3 4" key="1">
    <citation type="submission" date="2017-12" db="EMBL/GenBank/DDBJ databases">
        <title>Sequencing, de novo assembly and annotation of complete genome of a new Thraustochytrid species, strain FCC1311.</title>
        <authorList>
            <person name="Sedici K."/>
            <person name="Godart F."/>
            <person name="Aiese Cigliano R."/>
            <person name="Sanseverino W."/>
            <person name="Barakat M."/>
            <person name="Ortet P."/>
            <person name="Marechal E."/>
            <person name="Cagnac O."/>
            <person name="Amato A."/>
        </authorList>
    </citation>
    <scope>NUCLEOTIDE SEQUENCE [LARGE SCALE GENOMIC DNA]</scope>
</reference>
<feature type="region of interest" description="Disordered" evidence="1">
    <location>
        <begin position="261"/>
        <end position="286"/>
    </location>
</feature>
<comment type="caution">
    <text evidence="3">The sequence shown here is derived from an EMBL/GenBank/DDBJ whole genome shotgun (WGS) entry which is preliminary data.</text>
</comment>